<feature type="binding site" evidence="5">
    <location>
        <position position="85"/>
    </location>
    <ligand>
        <name>3-dehydroquinate</name>
        <dbReference type="ChEBI" id="CHEBI:32364"/>
    </ligand>
</feature>
<dbReference type="InterPro" id="IPR001381">
    <property type="entry name" value="DHquinase_I"/>
</dbReference>
<dbReference type="InterPro" id="IPR050146">
    <property type="entry name" value="Type-I_3-dehydroquinase"/>
</dbReference>
<comment type="function">
    <text evidence="5">Involved in the third step of the chorismate pathway, which leads to the biosynthesis of aromatic amino acids. Catalyzes the cis-dehydration of 3-dehydroquinate (DHQ) and introduces the first double bond of the aromatic ring to yield 3-dehydroshikimate.</text>
</comment>
<dbReference type="OrthoDB" id="9813659at2"/>
<dbReference type="EC" id="4.2.1.10" evidence="5"/>
<dbReference type="PROSITE" id="PS01028">
    <property type="entry name" value="DEHYDROQUINASE_I"/>
    <property type="match status" value="1"/>
</dbReference>
<dbReference type="FunFam" id="3.20.20.70:FF:000047">
    <property type="entry name" value="3-dehydroquinate dehydratase"/>
    <property type="match status" value="1"/>
</dbReference>
<evidence type="ECO:0000313" key="6">
    <source>
        <dbReference type="EMBL" id="SHI36129.1"/>
    </source>
</evidence>
<evidence type="ECO:0000313" key="7">
    <source>
        <dbReference type="Proteomes" id="UP000184052"/>
    </source>
</evidence>
<name>A0A1M6AI12_9FIRM</name>
<evidence type="ECO:0000256" key="1">
    <source>
        <dbReference type="ARBA" id="ARBA00001864"/>
    </source>
</evidence>
<dbReference type="UniPathway" id="UPA00053">
    <property type="reaction ID" value="UER00086"/>
</dbReference>
<reference evidence="6 7" key="1">
    <citation type="submission" date="2016-11" db="EMBL/GenBank/DDBJ databases">
        <authorList>
            <person name="Jaros S."/>
            <person name="Januszkiewicz K."/>
            <person name="Wedrychowicz H."/>
        </authorList>
    </citation>
    <scope>NUCLEOTIDE SEQUENCE [LARGE SCALE GENOMIC DNA]</scope>
    <source>
        <strain evidence="6 7">DSM 17477</strain>
    </source>
</reference>
<keyword evidence="5" id="KW-0028">Amino-acid biosynthesis</keyword>
<dbReference type="NCBIfam" id="TIGR01093">
    <property type="entry name" value="aroD"/>
    <property type="match status" value="1"/>
</dbReference>
<dbReference type="AlphaFoldDB" id="A0A1M6AI12"/>
<comment type="pathway">
    <text evidence="5">Metabolic intermediate biosynthesis; chorismate biosynthesis; chorismate from D-erythrose 4-phosphate and phosphoenolpyruvate: step 3/7.</text>
</comment>
<comment type="caution">
    <text evidence="5">Lacks conserved residue(s) required for the propagation of feature annotation.</text>
</comment>
<dbReference type="PANTHER" id="PTHR43699:SF1">
    <property type="entry name" value="3-DEHYDROQUINATE DEHYDRATASE"/>
    <property type="match status" value="1"/>
</dbReference>
<feature type="binding site" evidence="5">
    <location>
        <begin position="49"/>
        <end position="51"/>
    </location>
    <ligand>
        <name>3-dehydroquinate</name>
        <dbReference type="ChEBI" id="CHEBI:32364"/>
    </ligand>
</feature>
<sequence length="257" mass="28580">MNKSKTVTVKGLRIGGDRTKICLPLVAESDYDLTAQALELKKMKPDLIEWRVDYYEDCGDKDKVLNALSDLKHVIEDIPLIFTLRTVKEGGMAKIEDDLRKEVIELSVESGLVELVDIEMSNDKEFIDDMRSITLANGTKIIMSYHNFDYTPEEVEIRRMLAKGQDLDGDIVKLAIMPKSKGDVITLMNAVHKTGRKLDIPVIAISMGELGQITRIACRIMGTAVTFASGIGSSAPGQLGYKEMKDILYTLEGGRHD</sequence>
<dbReference type="GO" id="GO:0009423">
    <property type="term" value="P:chorismate biosynthetic process"/>
    <property type="evidence" value="ECO:0007669"/>
    <property type="project" value="UniProtKB-UniRule"/>
</dbReference>
<keyword evidence="7" id="KW-1185">Reference proteome</keyword>
<feature type="binding site" evidence="5">
    <location>
        <position position="234"/>
    </location>
    <ligand>
        <name>3-dehydroquinate</name>
        <dbReference type="ChEBI" id="CHEBI:32364"/>
    </ligand>
</feature>
<dbReference type="Pfam" id="PF01487">
    <property type="entry name" value="DHquinase_I"/>
    <property type="match status" value="1"/>
</dbReference>
<dbReference type="GO" id="GO:0009073">
    <property type="term" value="P:aromatic amino acid family biosynthetic process"/>
    <property type="evidence" value="ECO:0007669"/>
    <property type="project" value="UniProtKB-KW"/>
</dbReference>
<dbReference type="HAMAP" id="MF_00214">
    <property type="entry name" value="AroD"/>
    <property type="match status" value="1"/>
</dbReference>
<feature type="active site" description="Proton donor/acceptor" evidence="5">
    <location>
        <position position="146"/>
    </location>
</feature>
<dbReference type="PANTHER" id="PTHR43699">
    <property type="entry name" value="3-DEHYDROQUINATE DEHYDRATASE"/>
    <property type="match status" value="1"/>
</dbReference>
<feature type="active site" description="Schiff-base intermediate with substrate" evidence="5">
    <location>
        <position position="173"/>
    </location>
</feature>
<dbReference type="Gene3D" id="3.20.20.70">
    <property type="entry name" value="Aldolase class I"/>
    <property type="match status" value="1"/>
</dbReference>
<feature type="binding site" evidence="5">
    <location>
        <position position="215"/>
    </location>
    <ligand>
        <name>3-dehydroquinate</name>
        <dbReference type="ChEBI" id="CHEBI:32364"/>
    </ligand>
</feature>
<dbReference type="CDD" id="cd00502">
    <property type="entry name" value="DHQase_I"/>
    <property type="match status" value="1"/>
</dbReference>
<evidence type="ECO:0000256" key="5">
    <source>
        <dbReference type="HAMAP-Rule" id="MF_00214"/>
    </source>
</evidence>
<dbReference type="Proteomes" id="UP000184052">
    <property type="component" value="Unassembled WGS sequence"/>
</dbReference>
<evidence type="ECO:0000256" key="4">
    <source>
        <dbReference type="ARBA" id="ARBA00023270"/>
    </source>
</evidence>
<keyword evidence="3 5" id="KW-0456">Lyase</keyword>
<dbReference type="STRING" id="1121476.SAMN02745751_00129"/>
<keyword evidence="2 5" id="KW-0057">Aromatic amino acid biosynthesis</keyword>
<dbReference type="GO" id="GO:0046279">
    <property type="term" value="P:3,4-dihydroxybenzoate biosynthetic process"/>
    <property type="evidence" value="ECO:0007669"/>
    <property type="project" value="TreeGrafter"/>
</dbReference>
<feature type="binding site" evidence="5">
    <location>
        <position position="238"/>
    </location>
    <ligand>
        <name>3-dehydroquinate</name>
        <dbReference type="ChEBI" id="CHEBI:32364"/>
    </ligand>
</feature>
<proteinExistence type="inferred from homology"/>
<dbReference type="RefSeq" id="WP_073045552.1">
    <property type="nucleotide sequence ID" value="NZ_FQZL01000004.1"/>
</dbReference>
<protein>
    <recommendedName>
        <fullName evidence="5">3-dehydroquinate dehydratase</fullName>
        <shortName evidence="5">3-dehydroquinase</shortName>
        <ecNumber evidence="5">4.2.1.10</ecNumber>
    </recommendedName>
    <alternativeName>
        <fullName evidence="5">Type I DHQase</fullName>
    </alternativeName>
    <alternativeName>
        <fullName evidence="5">Type I dehydroquinase</fullName>
        <shortName evidence="5">DHQ1</shortName>
    </alternativeName>
</protein>
<evidence type="ECO:0000256" key="3">
    <source>
        <dbReference type="ARBA" id="ARBA00023239"/>
    </source>
</evidence>
<dbReference type="GO" id="GO:0003855">
    <property type="term" value="F:3-dehydroquinate dehydratase activity"/>
    <property type="evidence" value="ECO:0007669"/>
    <property type="project" value="UniProtKB-UniRule"/>
</dbReference>
<dbReference type="InterPro" id="IPR018508">
    <property type="entry name" value="3-dehydroquinate_DH_AS"/>
</dbReference>
<comment type="catalytic activity">
    <reaction evidence="1 5">
        <text>3-dehydroquinate = 3-dehydroshikimate + H2O</text>
        <dbReference type="Rhea" id="RHEA:21096"/>
        <dbReference type="ChEBI" id="CHEBI:15377"/>
        <dbReference type="ChEBI" id="CHEBI:16630"/>
        <dbReference type="ChEBI" id="CHEBI:32364"/>
        <dbReference type="EC" id="4.2.1.10"/>
    </reaction>
</comment>
<dbReference type="EMBL" id="FQZL01000004">
    <property type="protein sequence ID" value="SHI36129.1"/>
    <property type="molecule type" value="Genomic_DNA"/>
</dbReference>
<comment type="subunit">
    <text evidence="5">Homodimer.</text>
</comment>
<comment type="similarity">
    <text evidence="5">Belongs to the type-I 3-dehydroquinase family.</text>
</comment>
<gene>
    <name evidence="5" type="primary">aroD</name>
    <name evidence="6" type="ORF">SAMN02745751_00129</name>
</gene>
<dbReference type="GO" id="GO:0008652">
    <property type="term" value="P:amino acid biosynthetic process"/>
    <property type="evidence" value="ECO:0007669"/>
    <property type="project" value="UniProtKB-KW"/>
</dbReference>
<organism evidence="6 7">
    <name type="scientific">Dethiosulfatibacter aminovorans DSM 17477</name>
    <dbReference type="NCBI Taxonomy" id="1121476"/>
    <lineage>
        <taxon>Bacteria</taxon>
        <taxon>Bacillati</taxon>
        <taxon>Bacillota</taxon>
        <taxon>Tissierellia</taxon>
        <taxon>Dethiosulfatibacter</taxon>
    </lineage>
</organism>
<keyword evidence="4 5" id="KW-0704">Schiff base</keyword>
<evidence type="ECO:0000256" key="2">
    <source>
        <dbReference type="ARBA" id="ARBA00023141"/>
    </source>
</evidence>
<dbReference type="SUPFAM" id="SSF51569">
    <property type="entry name" value="Aldolase"/>
    <property type="match status" value="1"/>
</dbReference>
<accession>A0A1M6AI12</accession>
<dbReference type="InterPro" id="IPR013785">
    <property type="entry name" value="Aldolase_TIM"/>
</dbReference>